<sequence length="181" mass="20775">MANQTFTNLLTNDKQFSALHLPPKAPTSNKIKSNVIEGNEILFQAGNLLETHENPSLMFHGHEQLLGPENYPDNVQDLAQATNSKSEAHMKRKMANRVYSARYRLRKQARAQFLKSQADALEAEVSMFQTQLLYWQAVYDKLTEENAMMKAQCDTISKLIAEKEVMNWALMQEIQRLRSIC</sequence>
<organism evidence="3 4">
    <name type="scientific">Psophocarpus tetragonolobus</name>
    <name type="common">Winged bean</name>
    <name type="synonym">Dolichos tetragonolobus</name>
    <dbReference type="NCBI Taxonomy" id="3891"/>
    <lineage>
        <taxon>Eukaryota</taxon>
        <taxon>Viridiplantae</taxon>
        <taxon>Streptophyta</taxon>
        <taxon>Embryophyta</taxon>
        <taxon>Tracheophyta</taxon>
        <taxon>Spermatophyta</taxon>
        <taxon>Magnoliopsida</taxon>
        <taxon>eudicotyledons</taxon>
        <taxon>Gunneridae</taxon>
        <taxon>Pentapetalae</taxon>
        <taxon>rosids</taxon>
        <taxon>fabids</taxon>
        <taxon>Fabales</taxon>
        <taxon>Fabaceae</taxon>
        <taxon>Papilionoideae</taxon>
        <taxon>50 kb inversion clade</taxon>
        <taxon>NPAAA clade</taxon>
        <taxon>indigoferoid/millettioid clade</taxon>
        <taxon>Phaseoleae</taxon>
        <taxon>Psophocarpus</taxon>
    </lineage>
</organism>
<evidence type="ECO:0000313" key="4">
    <source>
        <dbReference type="Proteomes" id="UP001386955"/>
    </source>
</evidence>
<dbReference type="AlphaFoldDB" id="A0AAN9S6V4"/>
<accession>A0AAN9S6V4</accession>
<dbReference type="SUPFAM" id="SSF57959">
    <property type="entry name" value="Leucine zipper domain"/>
    <property type="match status" value="1"/>
</dbReference>
<feature type="coiled-coil region" evidence="1">
    <location>
        <begin position="104"/>
        <end position="131"/>
    </location>
</feature>
<keyword evidence="4" id="KW-1185">Reference proteome</keyword>
<dbReference type="InterPro" id="IPR046347">
    <property type="entry name" value="bZIP_sf"/>
</dbReference>
<keyword evidence="1" id="KW-0175">Coiled coil</keyword>
<evidence type="ECO:0000313" key="3">
    <source>
        <dbReference type="EMBL" id="KAK7390332.1"/>
    </source>
</evidence>
<protein>
    <recommendedName>
        <fullName evidence="2">BZIP domain-containing protein</fullName>
    </recommendedName>
</protein>
<feature type="domain" description="BZIP" evidence="2">
    <location>
        <begin position="85"/>
        <end position="155"/>
    </location>
</feature>
<name>A0AAN9S6V4_PSOTE</name>
<evidence type="ECO:0000256" key="1">
    <source>
        <dbReference type="SAM" id="Coils"/>
    </source>
</evidence>
<dbReference type="EMBL" id="JAYMYS010000006">
    <property type="protein sequence ID" value="KAK7390332.1"/>
    <property type="molecule type" value="Genomic_DNA"/>
</dbReference>
<gene>
    <name evidence="3" type="ORF">VNO78_25635</name>
</gene>
<proteinExistence type="predicted"/>
<dbReference type="GO" id="GO:0003700">
    <property type="term" value="F:DNA-binding transcription factor activity"/>
    <property type="evidence" value="ECO:0007669"/>
    <property type="project" value="InterPro"/>
</dbReference>
<evidence type="ECO:0000259" key="2">
    <source>
        <dbReference type="SMART" id="SM00338"/>
    </source>
</evidence>
<comment type="caution">
    <text evidence="3">The sequence shown here is derived from an EMBL/GenBank/DDBJ whole genome shotgun (WGS) entry which is preliminary data.</text>
</comment>
<reference evidence="3 4" key="1">
    <citation type="submission" date="2024-01" db="EMBL/GenBank/DDBJ databases">
        <title>The genomes of 5 underutilized Papilionoideae crops provide insights into root nodulation and disease resistanc.</title>
        <authorList>
            <person name="Jiang F."/>
        </authorList>
    </citation>
    <scope>NUCLEOTIDE SEQUENCE [LARGE SCALE GENOMIC DNA]</scope>
    <source>
        <strain evidence="3">DUOXIRENSHENG_FW03</strain>
        <tissue evidence="3">Leaves</tissue>
    </source>
</reference>
<dbReference type="Proteomes" id="UP001386955">
    <property type="component" value="Unassembled WGS sequence"/>
</dbReference>
<dbReference type="InterPro" id="IPR004827">
    <property type="entry name" value="bZIP"/>
</dbReference>
<dbReference type="SMART" id="SM00338">
    <property type="entry name" value="BRLZ"/>
    <property type="match status" value="1"/>
</dbReference>